<dbReference type="InterPro" id="IPR007737">
    <property type="entry name" value="Mga_HTH"/>
</dbReference>
<evidence type="ECO:0000256" key="1">
    <source>
        <dbReference type="ARBA" id="ARBA00022737"/>
    </source>
</evidence>
<sequence>MYLMKRQKQYLHLLMDREGPVTSREMALETGVSLRTVKTDMAKLNELLKDYDMRIMSKPGAGYRLASNDGEGLKPLSLLMEQMQYERSDRIPDTGPERVEYIAGKLLALDYYITMEELRQILYVSRSTLNQDMRQVRRLLELYGLKVVHASHKGIRLQGTETALRRCMAELFFRNEGKWEKTPGTGPGEERISQIQHILKSRADALCVSYPEAVVRELALQIYIAAQRCRFRKEVEFDSSLQVSRQFMDMAVSIGDGLRETMGISMPDIEIHNMACMLQFRSLKEETGPEDDRFDGVIRRMFQRIEEKFGLRFSGQEQLAHYLKLHLPRMAQRCRNRILIENPVLNDTFCNYPLAVDVANVAVQVLEQELDIKVNSNEFGYLAVYFNMCIVTYGERQNKTLILVCPGSRAESVMYFTELQALFGNYVNTLLTCRVDELKSMKFTGNEVIVSTVPLHFLPGYVRWIHTGCNIVESFSDIMEALTSLPLESFNIDEFMDRSLWVTGAEADTPDTYFEYLFDTLCEMQMMDFGEARILYENVERFGQELGNQVALIRAENPFLTPFVHVTFTKEPFLWERQYVKVIIFMNVSDGSYEFRNGIYSFLGKWYRHKDKIEESIRCPDFGRFMEGIKGRG</sequence>
<proteinExistence type="predicted"/>
<keyword evidence="4" id="KW-0804">Transcription</keyword>
<dbReference type="InterPro" id="IPR036390">
    <property type="entry name" value="WH_DNA-bd_sf"/>
</dbReference>
<evidence type="ECO:0000256" key="4">
    <source>
        <dbReference type="ARBA" id="ARBA00023163"/>
    </source>
</evidence>
<dbReference type="SUPFAM" id="SSF63520">
    <property type="entry name" value="PTS-regulatory domain, PRD"/>
    <property type="match status" value="1"/>
</dbReference>
<dbReference type="PANTHER" id="PTHR30185">
    <property type="entry name" value="CRYPTIC BETA-GLUCOSIDE BGL OPERON ANTITERMINATOR"/>
    <property type="match status" value="1"/>
</dbReference>
<dbReference type="Gene3D" id="1.10.1790.10">
    <property type="entry name" value="PRD domain"/>
    <property type="match status" value="1"/>
</dbReference>
<comment type="caution">
    <text evidence="6">The sequence shown here is derived from an EMBL/GenBank/DDBJ whole genome shotgun (WGS) entry which is preliminary data.</text>
</comment>
<protein>
    <submittedName>
        <fullName evidence="6">Transcription antiterminator</fullName>
    </submittedName>
</protein>
<accession>A0ABV1CZB5</accession>
<dbReference type="InterPro" id="IPR016152">
    <property type="entry name" value="PTrfase/Anion_transptr"/>
</dbReference>
<dbReference type="Gene3D" id="3.40.930.10">
    <property type="entry name" value="Mannitol-specific EII, Chain A"/>
    <property type="match status" value="1"/>
</dbReference>
<name>A0ABV1CZB5_9FIRM</name>
<dbReference type="PANTHER" id="PTHR30185:SF13">
    <property type="entry name" value="LICABCH OPERON REGULATOR-RELATED"/>
    <property type="match status" value="1"/>
</dbReference>
<dbReference type="InterPro" id="IPR011608">
    <property type="entry name" value="PRD"/>
</dbReference>
<feature type="domain" description="PRD" evidence="5">
    <location>
        <begin position="289"/>
        <end position="396"/>
    </location>
</feature>
<dbReference type="Proteomes" id="UP001454086">
    <property type="component" value="Unassembled WGS sequence"/>
</dbReference>
<dbReference type="Pfam" id="PF00874">
    <property type="entry name" value="PRD"/>
    <property type="match status" value="1"/>
</dbReference>
<evidence type="ECO:0000259" key="5">
    <source>
        <dbReference type="PROSITE" id="PS51372"/>
    </source>
</evidence>
<reference evidence="6 7" key="1">
    <citation type="submission" date="2024-03" db="EMBL/GenBank/DDBJ databases">
        <title>Human intestinal bacterial collection.</title>
        <authorList>
            <person name="Pauvert C."/>
            <person name="Hitch T.C.A."/>
            <person name="Clavel T."/>
        </authorList>
    </citation>
    <scope>NUCLEOTIDE SEQUENCE [LARGE SCALE GENOMIC DNA]</scope>
    <source>
        <strain evidence="6 7">CLA-SR-H021</strain>
    </source>
</reference>
<dbReference type="EMBL" id="JBBMFM010000001">
    <property type="protein sequence ID" value="MEQ2423478.1"/>
    <property type="molecule type" value="Genomic_DNA"/>
</dbReference>
<gene>
    <name evidence="6" type="ORF">WMQ36_00690</name>
</gene>
<evidence type="ECO:0000256" key="3">
    <source>
        <dbReference type="ARBA" id="ARBA00023159"/>
    </source>
</evidence>
<keyword evidence="2" id="KW-0805">Transcription regulation</keyword>
<keyword evidence="7" id="KW-1185">Reference proteome</keyword>
<dbReference type="PROSITE" id="PS51372">
    <property type="entry name" value="PRD_2"/>
    <property type="match status" value="1"/>
</dbReference>
<evidence type="ECO:0000256" key="2">
    <source>
        <dbReference type="ARBA" id="ARBA00023015"/>
    </source>
</evidence>
<evidence type="ECO:0000313" key="6">
    <source>
        <dbReference type="EMBL" id="MEQ2423478.1"/>
    </source>
</evidence>
<keyword evidence="3" id="KW-0010">Activator</keyword>
<evidence type="ECO:0000313" key="7">
    <source>
        <dbReference type="Proteomes" id="UP001454086"/>
    </source>
</evidence>
<dbReference type="InterPro" id="IPR050661">
    <property type="entry name" value="BglG_antiterminators"/>
</dbReference>
<dbReference type="SUPFAM" id="SSF46785">
    <property type="entry name" value="Winged helix' DNA-binding domain"/>
    <property type="match status" value="1"/>
</dbReference>
<keyword evidence="1" id="KW-0677">Repeat</keyword>
<dbReference type="Pfam" id="PF08279">
    <property type="entry name" value="HTH_11"/>
    <property type="match status" value="1"/>
</dbReference>
<dbReference type="InterPro" id="IPR013196">
    <property type="entry name" value="HTH_11"/>
</dbReference>
<dbReference type="InterPro" id="IPR036388">
    <property type="entry name" value="WH-like_DNA-bd_sf"/>
</dbReference>
<organism evidence="6 7">
    <name type="scientific">Enterocloster hominis</name>
    <name type="common">ex Hitch et al. 2024</name>
    <dbReference type="NCBI Taxonomy" id="1917870"/>
    <lineage>
        <taxon>Bacteria</taxon>
        <taxon>Bacillati</taxon>
        <taxon>Bacillota</taxon>
        <taxon>Clostridia</taxon>
        <taxon>Lachnospirales</taxon>
        <taxon>Lachnospiraceae</taxon>
        <taxon>Enterocloster</taxon>
    </lineage>
</organism>
<dbReference type="Pfam" id="PF05043">
    <property type="entry name" value="Mga"/>
    <property type="match status" value="1"/>
</dbReference>
<dbReference type="SUPFAM" id="SSF55804">
    <property type="entry name" value="Phoshotransferase/anion transport protein"/>
    <property type="match status" value="1"/>
</dbReference>
<dbReference type="RefSeq" id="WP_349117581.1">
    <property type="nucleotide sequence ID" value="NZ_JBBMFM010000001.1"/>
</dbReference>
<dbReference type="Gene3D" id="1.10.10.10">
    <property type="entry name" value="Winged helix-like DNA-binding domain superfamily/Winged helix DNA-binding domain"/>
    <property type="match status" value="1"/>
</dbReference>
<dbReference type="InterPro" id="IPR036634">
    <property type="entry name" value="PRD_sf"/>
</dbReference>